<dbReference type="OrthoDB" id="6626721at2"/>
<dbReference type="RefSeq" id="WP_042868401.1">
    <property type="nucleotide sequence ID" value="NZ_CM001975.1"/>
</dbReference>
<evidence type="ECO:0000313" key="2">
    <source>
        <dbReference type="Proteomes" id="UP000320591"/>
    </source>
</evidence>
<dbReference type="KEGG" id="dic:Dpoa569_0003421"/>
<gene>
    <name evidence="1" type="ORF">Dpoa569_0003421</name>
</gene>
<dbReference type="Proteomes" id="UP000320591">
    <property type="component" value="Chromosome"/>
</dbReference>
<reference evidence="1 2" key="1">
    <citation type="journal article" date="2019" name="Environ. Microbiol.">
        <title>The phytopathogenic nature of Dickeya aquatica 174/2 and the dynamic early evolution of Dickeya pathogenicity.</title>
        <authorList>
            <person name="Duprey A."/>
            <person name="Taib N."/>
            <person name="Leonard S."/>
            <person name="Garin T."/>
            <person name="Flandrois J.P."/>
            <person name="Nasser W."/>
            <person name="Brochier-Armanet C."/>
            <person name="Reverchon S."/>
        </authorList>
    </citation>
    <scope>NUCLEOTIDE SEQUENCE [LARGE SCALE GENOMIC DNA]</scope>
    <source>
        <strain evidence="1 2">NCPPB 569</strain>
    </source>
</reference>
<sequence>MADTDSNTGSSYQSLPDCESLYSAMNAALARLDFSNMDDDELSQVAEYCAETSAGLCHCLNFIGDALITFADNDVCESTPESLCQLGHGLNAISLLIPALNDMHRRAHAPSRPISL</sequence>
<name>A0A5B8III1_9GAMM</name>
<proteinExistence type="predicted"/>
<accession>A0A5B8III1</accession>
<dbReference type="AlphaFoldDB" id="A0A5B8III1"/>
<dbReference type="EMBL" id="CP042220">
    <property type="protein sequence ID" value="QDX31400.1"/>
    <property type="molecule type" value="Genomic_DNA"/>
</dbReference>
<evidence type="ECO:0000313" key="1">
    <source>
        <dbReference type="EMBL" id="QDX31400.1"/>
    </source>
</evidence>
<dbReference type="STRING" id="568768.GCA_000406125_00527"/>
<keyword evidence="2" id="KW-1185">Reference proteome</keyword>
<organism evidence="1 2">
    <name type="scientific">Dickeya poaceiphila</name>
    <dbReference type="NCBI Taxonomy" id="568768"/>
    <lineage>
        <taxon>Bacteria</taxon>
        <taxon>Pseudomonadati</taxon>
        <taxon>Pseudomonadota</taxon>
        <taxon>Gammaproteobacteria</taxon>
        <taxon>Enterobacterales</taxon>
        <taxon>Pectobacteriaceae</taxon>
        <taxon>Dickeya</taxon>
    </lineage>
</organism>
<protein>
    <submittedName>
        <fullName evidence="1">Uncharacterized protein</fullName>
    </submittedName>
</protein>